<comment type="caution">
    <text evidence="1">The sequence shown here is derived from an EMBL/GenBank/DDBJ whole genome shotgun (WGS) entry which is preliminary data.</text>
</comment>
<organism evidence="1 2">
    <name type="scientific">Ilyodon furcidens</name>
    <name type="common">goldbreast splitfin</name>
    <dbReference type="NCBI Taxonomy" id="33524"/>
    <lineage>
        <taxon>Eukaryota</taxon>
        <taxon>Metazoa</taxon>
        <taxon>Chordata</taxon>
        <taxon>Craniata</taxon>
        <taxon>Vertebrata</taxon>
        <taxon>Euteleostomi</taxon>
        <taxon>Actinopterygii</taxon>
        <taxon>Neopterygii</taxon>
        <taxon>Teleostei</taxon>
        <taxon>Neoteleostei</taxon>
        <taxon>Acanthomorphata</taxon>
        <taxon>Ovalentaria</taxon>
        <taxon>Atherinomorphae</taxon>
        <taxon>Cyprinodontiformes</taxon>
        <taxon>Goodeidae</taxon>
        <taxon>Ilyodon</taxon>
    </lineage>
</organism>
<sequence>LLLQATHLGAISSSATAFKERPDHHSPPDGPCSWLTSLLLSWISLAHCLLSELTKSTVVIRSSFVLAYLLLPTL</sequence>
<dbReference type="EMBL" id="JAHRIQ010039671">
    <property type="protein sequence ID" value="MEQ2234408.1"/>
    <property type="molecule type" value="Genomic_DNA"/>
</dbReference>
<accession>A0ABV0TND1</accession>
<evidence type="ECO:0000313" key="1">
    <source>
        <dbReference type="EMBL" id="MEQ2234408.1"/>
    </source>
</evidence>
<name>A0ABV0TND1_9TELE</name>
<dbReference type="Proteomes" id="UP001482620">
    <property type="component" value="Unassembled WGS sequence"/>
</dbReference>
<feature type="non-terminal residue" evidence="1">
    <location>
        <position position="1"/>
    </location>
</feature>
<proteinExistence type="predicted"/>
<keyword evidence="2" id="KW-1185">Reference proteome</keyword>
<protein>
    <submittedName>
        <fullName evidence="1">Uncharacterized protein</fullName>
    </submittedName>
</protein>
<evidence type="ECO:0000313" key="2">
    <source>
        <dbReference type="Proteomes" id="UP001482620"/>
    </source>
</evidence>
<reference evidence="1 2" key="1">
    <citation type="submission" date="2021-06" db="EMBL/GenBank/DDBJ databases">
        <authorList>
            <person name="Palmer J.M."/>
        </authorList>
    </citation>
    <scope>NUCLEOTIDE SEQUENCE [LARGE SCALE GENOMIC DNA]</scope>
    <source>
        <strain evidence="2">if_2019</strain>
        <tissue evidence="1">Muscle</tissue>
    </source>
</reference>
<gene>
    <name evidence="1" type="ORF">ILYODFUR_031544</name>
</gene>